<comment type="subunit">
    <text evidence="7">Forms oligomers.</text>
</comment>
<dbReference type="GO" id="GO:0005737">
    <property type="term" value="C:cytoplasm"/>
    <property type="evidence" value="ECO:0007669"/>
    <property type="project" value="UniProtKB-UniRule"/>
</dbReference>
<dbReference type="InterPro" id="IPR003444">
    <property type="entry name" value="MraZ"/>
</dbReference>
<evidence type="ECO:0000256" key="1">
    <source>
        <dbReference type="ARBA" id="ARBA00013860"/>
    </source>
</evidence>
<evidence type="ECO:0000256" key="6">
    <source>
        <dbReference type="ARBA" id="ARBA00023163"/>
    </source>
</evidence>
<dbReference type="PANTHER" id="PTHR34701:SF1">
    <property type="entry name" value="TRANSCRIPTIONAL REGULATOR MRAZ"/>
    <property type="match status" value="1"/>
</dbReference>
<dbReference type="SUPFAM" id="SSF89447">
    <property type="entry name" value="AbrB/MazE/MraZ-like"/>
    <property type="match status" value="1"/>
</dbReference>
<evidence type="ECO:0000259" key="8">
    <source>
        <dbReference type="PROSITE" id="PS51740"/>
    </source>
</evidence>
<keyword evidence="3" id="KW-0677">Repeat</keyword>
<feature type="domain" description="SpoVT-AbrB" evidence="8">
    <location>
        <begin position="76"/>
        <end position="119"/>
    </location>
</feature>
<dbReference type="EMBL" id="FMXA01000005">
    <property type="protein sequence ID" value="SDA42092.1"/>
    <property type="molecule type" value="Genomic_DNA"/>
</dbReference>
<organism evidence="9 10">
    <name type="scientific">Allisonella histaminiformans</name>
    <dbReference type="NCBI Taxonomy" id="209880"/>
    <lineage>
        <taxon>Bacteria</taxon>
        <taxon>Bacillati</taxon>
        <taxon>Bacillota</taxon>
        <taxon>Negativicutes</taxon>
        <taxon>Veillonellales</taxon>
        <taxon>Veillonellaceae</taxon>
        <taxon>Allisonella</taxon>
    </lineage>
</organism>
<dbReference type="InterPro" id="IPR035642">
    <property type="entry name" value="MraZ_N"/>
</dbReference>
<accession>A0A1G5V892</accession>
<dbReference type="PANTHER" id="PTHR34701">
    <property type="entry name" value="TRANSCRIPTIONAL REGULATOR MRAZ"/>
    <property type="match status" value="1"/>
</dbReference>
<dbReference type="GO" id="GO:0000976">
    <property type="term" value="F:transcription cis-regulatory region binding"/>
    <property type="evidence" value="ECO:0007669"/>
    <property type="project" value="TreeGrafter"/>
</dbReference>
<dbReference type="CDD" id="cd16321">
    <property type="entry name" value="MraZ_C"/>
    <property type="match status" value="1"/>
</dbReference>
<dbReference type="PROSITE" id="PS51740">
    <property type="entry name" value="SPOVT_ABRB"/>
    <property type="match status" value="2"/>
</dbReference>
<keyword evidence="4 7" id="KW-0805">Transcription regulation</keyword>
<comment type="similarity">
    <text evidence="7">Belongs to the MraZ family.</text>
</comment>
<evidence type="ECO:0000313" key="10">
    <source>
        <dbReference type="Proteomes" id="UP000199689"/>
    </source>
</evidence>
<dbReference type="RefSeq" id="WP_091363517.1">
    <property type="nucleotide sequence ID" value="NZ_CALJSX010000052.1"/>
</dbReference>
<protein>
    <recommendedName>
        <fullName evidence="1 7">Transcriptional regulator MraZ</fullName>
    </recommendedName>
</protein>
<proteinExistence type="inferred from homology"/>
<evidence type="ECO:0000256" key="2">
    <source>
        <dbReference type="ARBA" id="ARBA00022490"/>
    </source>
</evidence>
<dbReference type="OrthoDB" id="9807753at2"/>
<evidence type="ECO:0000313" key="9">
    <source>
        <dbReference type="EMBL" id="SDA42092.1"/>
    </source>
</evidence>
<dbReference type="GeneID" id="87755505"/>
<keyword evidence="5 7" id="KW-0238">DNA-binding</keyword>
<evidence type="ECO:0000256" key="4">
    <source>
        <dbReference type="ARBA" id="ARBA00023015"/>
    </source>
</evidence>
<evidence type="ECO:0000256" key="3">
    <source>
        <dbReference type="ARBA" id="ARBA00022737"/>
    </source>
</evidence>
<dbReference type="InterPro" id="IPR020603">
    <property type="entry name" value="MraZ_dom"/>
</dbReference>
<sequence>MFMNEYRHTIDAKGRMILPARFREELGTRFVLSRGIDQCLTIYPMEHWQTLTTSLQKLSFTKSSVRKLRRFLIGSSTEMECDRQGRILIPAHLREYAGLKKEALVIGTGATIEIWNPAVLDAANGDDESIADLAESLDIPMDFDL</sequence>
<dbReference type="Proteomes" id="UP000199689">
    <property type="component" value="Unassembled WGS sequence"/>
</dbReference>
<dbReference type="InterPro" id="IPR035644">
    <property type="entry name" value="MraZ_C"/>
</dbReference>
<dbReference type="CDD" id="cd16320">
    <property type="entry name" value="MraZ_N"/>
    <property type="match status" value="1"/>
</dbReference>
<dbReference type="STRING" id="209880.SAMN02910343_00460"/>
<evidence type="ECO:0000256" key="7">
    <source>
        <dbReference type="HAMAP-Rule" id="MF_01008"/>
    </source>
</evidence>
<dbReference type="Pfam" id="PF02381">
    <property type="entry name" value="MraZ"/>
    <property type="match status" value="2"/>
</dbReference>
<dbReference type="GO" id="GO:0009295">
    <property type="term" value="C:nucleoid"/>
    <property type="evidence" value="ECO:0007669"/>
    <property type="project" value="UniProtKB-SubCell"/>
</dbReference>
<keyword evidence="10" id="KW-1185">Reference proteome</keyword>
<dbReference type="GO" id="GO:2000143">
    <property type="term" value="P:negative regulation of DNA-templated transcription initiation"/>
    <property type="evidence" value="ECO:0007669"/>
    <property type="project" value="TreeGrafter"/>
</dbReference>
<dbReference type="InterPro" id="IPR037914">
    <property type="entry name" value="SpoVT-AbrB_sf"/>
</dbReference>
<dbReference type="InterPro" id="IPR038619">
    <property type="entry name" value="MraZ_sf"/>
</dbReference>
<reference evidence="9 10" key="1">
    <citation type="submission" date="2016-10" db="EMBL/GenBank/DDBJ databases">
        <authorList>
            <person name="de Groot N.N."/>
        </authorList>
    </citation>
    <scope>NUCLEOTIDE SEQUENCE [LARGE SCALE GENOMIC DNA]</scope>
    <source>
        <strain evidence="9 10">DSM 15230</strain>
    </source>
</reference>
<dbReference type="HAMAP" id="MF_01008">
    <property type="entry name" value="MraZ"/>
    <property type="match status" value="1"/>
</dbReference>
<evidence type="ECO:0000256" key="5">
    <source>
        <dbReference type="ARBA" id="ARBA00023125"/>
    </source>
</evidence>
<comment type="subcellular location">
    <subcellularLocation>
        <location evidence="7">Cytoplasm</location>
        <location evidence="7">Nucleoid</location>
    </subcellularLocation>
</comment>
<gene>
    <name evidence="7" type="primary">mraZ</name>
    <name evidence="9" type="ORF">SAMN02910343_00460</name>
</gene>
<keyword evidence="2 7" id="KW-0963">Cytoplasm</keyword>
<dbReference type="NCBIfam" id="TIGR00242">
    <property type="entry name" value="division/cell wall cluster transcriptional repressor MraZ"/>
    <property type="match status" value="1"/>
</dbReference>
<name>A0A1G5V892_9FIRM</name>
<dbReference type="InterPro" id="IPR007159">
    <property type="entry name" value="SpoVT-AbrB_dom"/>
</dbReference>
<dbReference type="AlphaFoldDB" id="A0A1G5V892"/>
<dbReference type="Gene3D" id="3.40.1550.20">
    <property type="entry name" value="Transcriptional regulator MraZ domain"/>
    <property type="match status" value="1"/>
</dbReference>
<feature type="domain" description="SpoVT-AbrB" evidence="8">
    <location>
        <begin position="5"/>
        <end position="47"/>
    </location>
</feature>
<keyword evidence="6 7" id="KW-0804">Transcription</keyword>
<dbReference type="GO" id="GO:0003700">
    <property type="term" value="F:DNA-binding transcription factor activity"/>
    <property type="evidence" value="ECO:0007669"/>
    <property type="project" value="UniProtKB-UniRule"/>
</dbReference>